<keyword evidence="3" id="KW-1185">Reference proteome</keyword>
<dbReference type="EMBL" id="JARTFS010000016">
    <property type="protein sequence ID" value="MED4403380.1"/>
    <property type="molecule type" value="Genomic_DNA"/>
</dbReference>
<evidence type="ECO:0000256" key="1">
    <source>
        <dbReference type="SAM" id="SignalP"/>
    </source>
</evidence>
<protein>
    <submittedName>
        <fullName evidence="2">Amidase</fullName>
    </submittedName>
</protein>
<dbReference type="Proteomes" id="UP001342826">
    <property type="component" value="Unassembled WGS sequence"/>
</dbReference>
<reference evidence="2 3" key="1">
    <citation type="submission" date="2023-03" db="EMBL/GenBank/DDBJ databases">
        <title>Bacillus Genome Sequencing.</title>
        <authorList>
            <person name="Dunlap C."/>
        </authorList>
    </citation>
    <scope>NUCLEOTIDE SEQUENCE [LARGE SCALE GENOMIC DNA]</scope>
    <source>
        <strain evidence="2 3">NRS-1717</strain>
    </source>
</reference>
<dbReference type="RefSeq" id="WP_235842998.1">
    <property type="nucleotide sequence ID" value="NZ_JARTFQ010000001.1"/>
</dbReference>
<evidence type="ECO:0000313" key="2">
    <source>
        <dbReference type="EMBL" id="MED4403380.1"/>
    </source>
</evidence>
<accession>A0ABU6P1Z8</accession>
<proteinExistence type="predicted"/>
<name>A0ABU6P1Z8_9BACI</name>
<evidence type="ECO:0000313" key="3">
    <source>
        <dbReference type="Proteomes" id="UP001342826"/>
    </source>
</evidence>
<gene>
    <name evidence="2" type="ORF">P9271_18905</name>
</gene>
<sequence>MMQKVMIIASILFLNIFVASVPPNVEASFSEDRATWLWNPWMLVEDEGDVIAFLEAKQVNKVYVQIDSDIPVEVYQSFIEKASVNGIRVYALDGAAEWVAPKGYTSQNQLMKWIQNYQNGSSSIQKFAGVHLDVEPYLYSGWRTNQAETIKSYQSLLIKAKNHTDSLNLPLEVDMPFWFDEISYKNTYGKGILAEWVIAKVDSVTIMAYRDSASAIIDIVQNEISYAQKYNKSIVVGVETGQTDEGEGITFFEEGEAHMNEELIAVSNYYRDIASFNGVAVHHVGSWMDMQP</sequence>
<comment type="caution">
    <text evidence="2">The sequence shown here is derived from an EMBL/GenBank/DDBJ whole genome shotgun (WGS) entry which is preliminary data.</text>
</comment>
<dbReference type="GeneID" id="301140815"/>
<organism evidence="2 3">
    <name type="scientific">Metabacillus fastidiosus</name>
    <dbReference type="NCBI Taxonomy" id="1458"/>
    <lineage>
        <taxon>Bacteria</taxon>
        <taxon>Bacillati</taxon>
        <taxon>Bacillota</taxon>
        <taxon>Bacilli</taxon>
        <taxon>Bacillales</taxon>
        <taxon>Bacillaceae</taxon>
        <taxon>Metabacillus</taxon>
    </lineage>
</organism>
<keyword evidence="1" id="KW-0732">Signal</keyword>
<feature type="chain" id="PRO_5046669114" evidence="1">
    <location>
        <begin position="28"/>
        <end position="292"/>
    </location>
</feature>
<feature type="signal peptide" evidence="1">
    <location>
        <begin position="1"/>
        <end position="27"/>
    </location>
</feature>